<dbReference type="RefSeq" id="WP_145204321.1">
    <property type="nucleotide sequence ID" value="NZ_CP036267.1"/>
</dbReference>
<keyword evidence="1" id="KW-0175">Coiled coil</keyword>
<evidence type="ECO:0000313" key="4">
    <source>
        <dbReference type="EMBL" id="QDT35179.1"/>
    </source>
</evidence>
<sequence precursor="true">MHRFNFTALALLTTLIVSTTFVAGISAQESASKAKAASKNRLPFYFGKLGVTNSQRQQLYSIQDSYESKLEALRKEMKDLLKKRDAEMQQLLTPGQKLRLQELKTQTVKDANKGEQPAPQEEVKEE</sequence>
<dbReference type="OrthoDB" id="214204at2"/>
<feature type="chain" id="PRO_5021934475" description="LTXXQ motif protein" evidence="3">
    <location>
        <begin position="24"/>
        <end position="126"/>
    </location>
</feature>
<dbReference type="EMBL" id="CP036267">
    <property type="protein sequence ID" value="QDT35179.1"/>
    <property type="molecule type" value="Genomic_DNA"/>
</dbReference>
<feature type="signal peptide" evidence="3">
    <location>
        <begin position="1"/>
        <end position="23"/>
    </location>
</feature>
<feature type="coiled-coil region" evidence="1">
    <location>
        <begin position="56"/>
        <end position="90"/>
    </location>
</feature>
<feature type="region of interest" description="Disordered" evidence="2">
    <location>
        <begin position="102"/>
        <end position="126"/>
    </location>
</feature>
<accession>A0A517QU61</accession>
<protein>
    <recommendedName>
        <fullName evidence="6">LTXXQ motif protein</fullName>
    </recommendedName>
</protein>
<evidence type="ECO:0000256" key="1">
    <source>
        <dbReference type="SAM" id="Coils"/>
    </source>
</evidence>
<dbReference type="KEGG" id="tpol:Mal48_44550"/>
<dbReference type="Proteomes" id="UP000315724">
    <property type="component" value="Chromosome"/>
</dbReference>
<dbReference type="AlphaFoldDB" id="A0A517QU61"/>
<organism evidence="4 5">
    <name type="scientific">Thalassoglobus polymorphus</name>
    <dbReference type="NCBI Taxonomy" id="2527994"/>
    <lineage>
        <taxon>Bacteria</taxon>
        <taxon>Pseudomonadati</taxon>
        <taxon>Planctomycetota</taxon>
        <taxon>Planctomycetia</taxon>
        <taxon>Planctomycetales</taxon>
        <taxon>Planctomycetaceae</taxon>
        <taxon>Thalassoglobus</taxon>
    </lineage>
</organism>
<gene>
    <name evidence="4" type="ORF">Mal48_44550</name>
</gene>
<name>A0A517QU61_9PLAN</name>
<reference evidence="4 5" key="1">
    <citation type="submission" date="2019-02" db="EMBL/GenBank/DDBJ databases">
        <title>Deep-cultivation of Planctomycetes and their phenomic and genomic characterization uncovers novel biology.</title>
        <authorList>
            <person name="Wiegand S."/>
            <person name="Jogler M."/>
            <person name="Boedeker C."/>
            <person name="Pinto D."/>
            <person name="Vollmers J."/>
            <person name="Rivas-Marin E."/>
            <person name="Kohn T."/>
            <person name="Peeters S.H."/>
            <person name="Heuer A."/>
            <person name="Rast P."/>
            <person name="Oberbeckmann S."/>
            <person name="Bunk B."/>
            <person name="Jeske O."/>
            <person name="Meyerdierks A."/>
            <person name="Storesund J.E."/>
            <person name="Kallscheuer N."/>
            <person name="Luecker S."/>
            <person name="Lage O.M."/>
            <person name="Pohl T."/>
            <person name="Merkel B.J."/>
            <person name="Hornburger P."/>
            <person name="Mueller R.-W."/>
            <person name="Bruemmer F."/>
            <person name="Labrenz M."/>
            <person name="Spormann A.M."/>
            <person name="Op den Camp H."/>
            <person name="Overmann J."/>
            <person name="Amann R."/>
            <person name="Jetten M.S.M."/>
            <person name="Mascher T."/>
            <person name="Medema M.H."/>
            <person name="Devos D.P."/>
            <person name="Kaster A.-K."/>
            <person name="Ovreas L."/>
            <person name="Rohde M."/>
            <person name="Galperin M.Y."/>
            <person name="Jogler C."/>
        </authorList>
    </citation>
    <scope>NUCLEOTIDE SEQUENCE [LARGE SCALE GENOMIC DNA]</scope>
    <source>
        <strain evidence="4 5">Mal48</strain>
    </source>
</reference>
<evidence type="ECO:0000313" key="5">
    <source>
        <dbReference type="Proteomes" id="UP000315724"/>
    </source>
</evidence>
<evidence type="ECO:0000256" key="2">
    <source>
        <dbReference type="SAM" id="MobiDB-lite"/>
    </source>
</evidence>
<evidence type="ECO:0000256" key="3">
    <source>
        <dbReference type="SAM" id="SignalP"/>
    </source>
</evidence>
<proteinExistence type="predicted"/>
<keyword evidence="5" id="KW-1185">Reference proteome</keyword>
<keyword evidence="3" id="KW-0732">Signal</keyword>
<evidence type="ECO:0008006" key="6">
    <source>
        <dbReference type="Google" id="ProtNLM"/>
    </source>
</evidence>